<proteinExistence type="predicted"/>
<dbReference type="AlphaFoldDB" id="A0AA35RHY2"/>
<organism evidence="1 2">
    <name type="scientific">Geodia barretti</name>
    <name type="common">Barrett's horny sponge</name>
    <dbReference type="NCBI Taxonomy" id="519541"/>
    <lineage>
        <taxon>Eukaryota</taxon>
        <taxon>Metazoa</taxon>
        <taxon>Porifera</taxon>
        <taxon>Demospongiae</taxon>
        <taxon>Heteroscleromorpha</taxon>
        <taxon>Tetractinellida</taxon>
        <taxon>Astrophorina</taxon>
        <taxon>Geodiidae</taxon>
        <taxon>Geodia</taxon>
    </lineage>
</organism>
<feature type="non-terminal residue" evidence="1">
    <location>
        <position position="71"/>
    </location>
</feature>
<reference evidence="1" key="1">
    <citation type="submission" date="2023-03" db="EMBL/GenBank/DDBJ databases">
        <authorList>
            <person name="Steffen K."/>
            <person name="Cardenas P."/>
        </authorList>
    </citation>
    <scope>NUCLEOTIDE SEQUENCE</scope>
</reference>
<comment type="caution">
    <text evidence="1">The sequence shown here is derived from an EMBL/GenBank/DDBJ whole genome shotgun (WGS) entry which is preliminary data.</text>
</comment>
<evidence type="ECO:0000313" key="1">
    <source>
        <dbReference type="EMBL" id="CAI8010457.1"/>
    </source>
</evidence>
<accession>A0AA35RHY2</accession>
<name>A0AA35RHY2_GEOBA</name>
<sequence>RERERETAYSEASLIWTPKKVFILVYLLIWSTSNCDKPEEITLNLRYVKAYCSIQCVTKMDWRPDHVPTSV</sequence>
<protein>
    <submittedName>
        <fullName evidence="1">Uncharacterized protein</fullName>
    </submittedName>
</protein>
<keyword evidence="2" id="KW-1185">Reference proteome</keyword>
<dbReference type="EMBL" id="CASHTH010001037">
    <property type="protein sequence ID" value="CAI8010457.1"/>
    <property type="molecule type" value="Genomic_DNA"/>
</dbReference>
<gene>
    <name evidence="1" type="ORF">GBAR_LOCUS6896</name>
</gene>
<dbReference type="Proteomes" id="UP001174909">
    <property type="component" value="Unassembled WGS sequence"/>
</dbReference>
<evidence type="ECO:0000313" key="2">
    <source>
        <dbReference type="Proteomes" id="UP001174909"/>
    </source>
</evidence>